<evidence type="ECO:0000256" key="1">
    <source>
        <dbReference type="SAM" id="SignalP"/>
    </source>
</evidence>
<evidence type="ECO:0000313" key="3">
    <source>
        <dbReference type="Proteomes" id="UP000663844"/>
    </source>
</evidence>
<dbReference type="Proteomes" id="UP000663844">
    <property type="component" value="Unassembled WGS sequence"/>
</dbReference>
<protein>
    <submittedName>
        <fullName evidence="2">Uncharacterized protein</fullName>
    </submittedName>
</protein>
<comment type="caution">
    <text evidence="2">The sequence shown here is derived from an EMBL/GenBank/DDBJ whole genome shotgun (WGS) entry which is preliminary data.</text>
</comment>
<feature type="non-terminal residue" evidence="2">
    <location>
        <position position="441"/>
    </location>
</feature>
<gene>
    <name evidence="2" type="ORF">OXD698_LOCUS41174</name>
</gene>
<name>A0A820C2L0_9BILA</name>
<keyword evidence="1" id="KW-0732">Signal</keyword>
<feature type="chain" id="PRO_5032759278" evidence="1">
    <location>
        <begin position="24"/>
        <end position="441"/>
    </location>
</feature>
<dbReference type="AlphaFoldDB" id="A0A820C2L0"/>
<organism evidence="2 3">
    <name type="scientific">Adineta steineri</name>
    <dbReference type="NCBI Taxonomy" id="433720"/>
    <lineage>
        <taxon>Eukaryota</taxon>
        <taxon>Metazoa</taxon>
        <taxon>Spiralia</taxon>
        <taxon>Gnathifera</taxon>
        <taxon>Rotifera</taxon>
        <taxon>Eurotatoria</taxon>
        <taxon>Bdelloidea</taxon>
        <taxon>Adinetida</taxon>
        <taxon>Adinetidae</taxon>
        <taxon>Adineta</taxon>
    </lineage>
</organism>
<dbReference type="EMBL" id="CAJOAZ010009646">
    <property type="protein sequence ID" value="CAF4207407.1"/>
    <property type="molecule type" value="Genomic_DNA"/>
</dbReference>
<accession>A0A820C2L0</accession>
<evidence type="ECO:0000313" key="2">
    <source>
        <dbReference type="EMBL" id="CAF4207407.1"/>
    </source>
</evidence>
<feature type="signal peptide" evidence="1">
    <location>
        <begin position="1"/>
        <end position="23"/>
    </location>
</feature>
<proteinExistence type="predicted"/>
<sequence length="441" mass="50626">FLLCHIFLLYLLLISKLEYQCLGLTPTTNNVECHPVDIQLYSWSGPSFESGECWHQGHRFVNGAIWGRSDVPGSPYCVCEQGKVRIFYSQQQHIAVDTLTILRPTNNASPTAKDLAKWPISNYPVVRQRTVLCSANRLGIRVRSRDRCIGCKCSTNGHWLCKKPPPLNKNQTNNHQTPKNNPYSNSDTYQVDLHITTVRLQAECPLGTTPKFCILIERLLTSNITKPFSRYIEIPRETSWIDRNSCTQCTCTLDGYLQCEILHETCSRPCLLRKTRPISVLYYFPSGSKWLTPPHSKCRSCTCINGQRKCFNCDKILKIDVITNNNQQQTSAIGEFRLLPILKKTKPCILQTSISSHRLIFPGQQICAKYVYRSTDNEQHKNMFYSNNDVNHAYRHGDSKMLTTEFQPLEVYEDKSNDDVITFGRLRKKAIFRGDPREFIG</sequence>
<reference evidence="2" key="1">
    <citation type="submission" date="2021-02" db="EMBL/GenBank/DDBJ databases">
        <authorList>
            <person name="Nowell W R."/>
        </authorList>
    </citation>
    <scope>NUCLEOTIDE SEQUENCE</scope>
</reference>